<dbReference type="CDD" id="cd16380">
    <property type="entry name" value="YitT_C"/>
    <property type="match status" value="1"/>
</dbReference>
<dbReference type="STRING" id="370438.PTH_2031"/>
<keyword evidence="9" id="KW-1185">Reference proteome</keyword>
<dbReference type="InterPro" id="IPR003740">
    <property type="entry name" value="YitT"/>
</dbReference>
<comment type="subcellular location">
    <subcellularLocation>
        <location evidence="1">Cell membrane</location>
        <topology evidence="1">Multi-pass membrane protein</topology>
    </subcellularLocation>
</comment>
<keyword evidence="3 6" id="KW-0812">Transmembrane</keyword>
<evidence type="ECO:0000256" key="3">
    <source>
        <dbReference type="ARBA" id="ARBA00022692"/>
    </source>
</evidence>
<proteinExistence type="predicted"/>
<feature type="transmembrane region" description="Helical" evidence="6">
    <location>
        <begin position="158"/>
        <end position="180"/>
    </location>
</feature>
<dbReference type="Pfam" id="PF10035">
    <property type="entry name" value="DUF2179"/>
    <property type="match status" value="1"/>
</dbReference>
<evidence type="ECO:0000313" key="8">
    <source>
        <dbReference type="EMBL" id="BAF60212.1"/>
    </source>
</evidence>
<organism evidence="8 9">
    <name type="scientific">Pelotomaculum thermopropionicum (strain DSM 13744 / JCM 10971 / SI)</name>
    <dbReference type="NCBI Taxonomy" id="370438"/>
    <lineage>
        <taxon>Bacteria</taxon>
        <taxon>Bacillati</taxon>
        <taxon>Bacillota</taxon>
        <taxon>Clostridia</taxon>
        <taxon>Eubacteriales</taxon>
        <taxon>Desulfotomaculaceae</taxon>
        <taxon>Pelotomaculum</taxon>
    </lineage>
</organism>
<sequence length="293" mass="31406">MNCLLKRVRLPSKHFLKAVSANLLVIIAGALLIALSLNVLLIPYGLLTGGVSGLALIIFYLFKIPVFASIIVFNIPIFLWGAKEINLQFFMYSLAGTLALAALLPATEGWVPVPQVDLLMAAIFGGILSGAGLGLVFRGHGSTGGSDIVAVILRKKKNLGLGEVSFYSNLLVVGISMIFFPVNTGLYSIISMFAAGKFTDVIITGLNINKSVVIISDRSFLIGKRIMDEMRRGVTYFEGTGAYTSEKKAVINCVVSRFELARLKSIVAETDPGAFMYISDASEVLGKGFSAPK</sequence>
<gene>
    <name evidence="8" type="ordered locus">PTH_2031</name>
</gene>
<keyword evidence="4 6" id="KW-1133">Transmembrane helix</keyword>
<evidence type="ECO:0000256" key="5">
    <source>
        <dbReference type="ARBA" id="ARBA00023136"/>
    </source>
</evidence>
<evidence type="ECO:0000256" key="6">
    <source>
        <dbReference type="SAM" id="Phobius"/>
    </source>
</evidence>
<dbReference type="GO" id="GO:0005886">
    <property type="term" value="C:plasma membrane"/>
    <property type="evidence" value="ECO:0007669"/>
    <property type="project" value="UniProtKB-SubCell"/>
</dbReference>
<feature type="transmembrane region" description="Helical" evidence="6">
    <location>
        <begin position="118"/>
        <end position="137"/>
    </location>
</feature>
<name>A5D0K7_PELTS</name>
<keyword evidence="2" id="KW-1003">Cell membrane</keyword>
<dbReference type="PANTHER" id="PTHR33545:SF5">
    <property type="entry name" value="UPF0750 MEMBRANE PROTEIN YITT"/>
    <property type="match status" value="1"/>
</dbReference>
<evidence type="ECO:0000313" key="9">
    <source>
        <dbReference type="Proteomes" id="UP000006556"/>
    </source>
</evidence>
<feature type="domain" description="DUF2179" evidence="7">
    <location>
        <begin position="232"/>
        <end position="286"/>
    </location>
</feature>
<accession>A5D0K7</accession>
<evidence type="ECO:0000259" key="7">
    <source>
        <dbReference type="Pfam" id="PF10035"/>
    </source>
</evidence>
<feature type="transmembrane region" description="Helical" evidence="6">
    <location>
        <begin position="54"/>
        <end position="82"/>
    </location>
</feature>
<dbReference type="PANTHER" id="PTHR33545">
    <property type="entry name" value="UPF0750 MEMBRANE PROTEIN YITT-RELATED"/>
    <property type="match status" value="1"/>
</dbReference>
<dbReference type="Gene3D" id="3.30.70.120">
    <property type="match status" value="1"/>
</dbReference>
<dbReference type="HOGENOM" id="CLU_063199_1_1_9"/>
<feature type="transmembrane region" description="Helical" evidence="6">
    <location>
        <begin position="21"/>
        <end position="42"/>
    </location>
</feature>
<dbReference type="InterPro" id="IPR051461">
    <property type="entry name" value="UPF0750_membrane"/>
</dbReference>
<dbReference type="InterPro" id="IPR019264">
    <property type="entry name" value="DUF2179"/>
</dbReference>
<reference evidence="9" key="1">
    <citation type="journal article" date="2008" name="Genome Res.">
        <title>The genome of Pelotomaculum thermopropionicum reveals niche-associated evolution in anaerobic microbiota.</title>
        <authorList>
            <person name="Kosaka T."/>
            <person name="Kato S."/>
            <person name="Shimoyama T."/>
            <person name="Ishii S."/>
            <person name="Abe T."/>
            <person name="Watanabe K."/>
        </authorList>
    </citation>
    <scope>NUCLEOTIDE SEQUENCE [LARGE SCALE GENOMIC DNA]</scope>
    <source>
        <strain evidence="9">DSM 13744 / JCM 10971 / SI</strain>
    </source>
</reference>
<dbReference type="Proteomes" id="UP000006556">
    <property type="component" value="Chromosome"/>
</dbReference>
<dbReference type="InterPro" id="IPR015867">
    <property type="entry name" value="N-reg_PII/ATP_PRibTrfase_C"/>
</dbReference>
<evidence type="ECO:0000256" key="4">
    <source>
        <dbReference type="ARBA" id="ARBA00022989"/>
    </source>
</evidence>
<dbReference type="EMBL" id="AP009389">
    <property type="protein sequence ID" value="BAF60212.1"/>
    <property type="molecule type" value="Genomic_DNA"/>
</dbReference>
<dbReference type="PIRSF" id="PIRSF006483">
    <property type="entry name" value="Membrane_protein_YitT"/>
    <property type="match status" value="1"/>
</dbReference>
<protein>
    <submittedName>
        <fullName evidence="8">Uncharacterized conserved protein</fullName>
    </submittedName>
</protein>
<dbReference type="eggNOG" id="COG1284">
    <property type="taxonomic scope" value="Bacteria"/>
</dbReference>
<evidence type="ECO:0000256" key="1">
    <source>
        <dbReference type="ARBA" id="ARBA00004651"/>
    </source>
</evidence>
<dbReference type="KEGG" id="pth:PTH_2031"/>
<keyword evidence="5 6" id="KW-0472">Membrane</keyword>
<feature type="transmembrane region" description="Helical" evidence="6">
    <location>
        <begin position="89"/>
        <end position="106"/>
    </location>
</feature>
<dbReference type="AlphaFoldDB" id="A5D0K7"/>
<dbReference type="Pfam" id="PF02588">
    <property type="entry name" value="YitT_membrane"/>
    <property type="match status" value="1"/>
</dbReference>
<evidence type="ECO:0000256" key="2">
    <source>
        <dbReference type="ARBA" id="ARBA00022475"/>
    </source>
</evidence>